<keyword evidence="1" id="KW-0812">Transmembrane</keyword>
<protein>
    <submittedName>
        <fullName evidence="2">Uncharacterized protein</fullName>
    </submittedName>
</protein>
<proteinExistence type="predicted"/>
<name>H1LE42_9LACO</name>
<organism evidence="2 3">
    <name type="scientific">Lentilactobacillus kisonensis F0435</name>
    <dbReference type="NCBI Taxonomy" id="797516"/>
    <lineage>
        <taxon>Bacteria</taxon>
        <taxon>Bacillati</taxon>
        <taxon>Bacillota</taxon>
        <taxon>Bacilli</taxon>
        <taxon>Lactobacillales</taxon>
        <taxon>Lactobacillaceae</taxon>
        <taxon>Lentilactobacillus</taxon>
    </lineage>
</organism>
<dbReference type="InterPro" id="IPR009406">
    <property type="entry name" value="DUF1056"/>
</dbReference>
<dbReference type="PATRIC" id="fig|797516.3.peg.773"/>
<keyword evidence="1" id="KW-0472">Membrane</keyword>
<evidence type="ECO:0000313" key="3">
    <source>
        <dbReference type="Proteomes" id="UP000005025"/>
    </source>
</evidence>
<feature type="transmembrane region" description="Helical" evidence="1">
    <location>
        <begin position="38"/>
        <end position="57"/>
    </location>
</feature>
<comment type="caution">
    <text evidence="2">The sequence shown here is derived from an EMBL/GenBank/DDBJ whole genome shotgun (WGS) entry which is preliminary data.</text>
</comment>
<dbReference type="EMBL" id="AGRJ01000093">
    <property type="protein sequence ID" value="EHO52728.1"/>
    <property type="molecule type" value="Genomic_DNA"/>
</dbReference>
<dbReference type="Proteomes" id="UP000005025">
    <property type="component" value="Unassembled WGS sequence"/>
</dbReference>
<keyword evidence="1" id="KW-1133">Transmembrane helix</keyword>
<gene>
    <name evidence="2" type="ORF">HMPREF9104_00868</name>
</gene>
<sequence>MTIMGFSPRLIVADVSLIISILIAVLIQRSAFADNVKVGFIILAGIFLLISVVINVIEANQRRKDKK</sequence>
<reference evidence="2 3" key="1">
    <citation type="submission" date="2011-09" db="EMBL/GenBank/DDBJ databases">
        <authorList>
            <person name="Weinstock G."/>
            <person name="Sodergren E."/>
            <person name="Clifton S."/>
            <person name="Fulton L."/>
            <person name="Fulton B."/>
            <person name="Courtney L."/>
            <person name="Fronick C."/>
            <person name="Harrison M."/>
            <person name="Strong C."/>
            <person name="Farmer C."/>
            <person name="Delahaunty K."/>
            <person name="Markovic C."/>
            <person name="Hall O."/>
            <person name="Minx P."/>
            <person name="Tomlinson C."/>
            <person name="Mitreva M."/>
            <person name="Hou S."/>
            <person name="Chen J."/>
            <person name="Wollam A."/>
            <person name="Pepin K.H."/>
            <person name="Johnson M."/>
            <person name="Bhonagiri V."/>
            <person name="Zhang X."/>
            <person name="Suruliraj S."/>
            <person name="Warren W."/>
            <person name="Chinwalla A."/>
            <person name="Mardis E.R."/>
            <person name="Wilson R.K."/>
        </authorList>
    </citation>
    <scope>NUCLEOTIDE SEQUENCE [LARGE SCALE GENOMIC DNA]</scope>
    <source>
        <strain evidence="2 3">F0435</strain>
    </source>
</reference>
<evidence type="ECO:0000313" key="2">
    <source>
        <dbReference type="EMBL" id="EHO52728.1"/>
    </source>
</evidence>
<evidence type="ECO:0000256" key="1">
    <source>
        <dbReference type="SAM" id="Phobius"/>
    </source>
</evidence>
<dbReference type="HOGENOM" id="CLU_2788584_0_0_9"/>
<dbReference type="AlphaFoldDB" id="H1LE42"/>
<accession>H1LE42</accession>
<feature type="transmembrane region" description="Helical" evidence="1">
    <location>
        <begin position="12"/>
        <end position="32"/>
    </location>
</feature>
<dbReference type="Pfam" id="PF06341">
    <property type="entry name" value="DUF1056"/>
    <property type="match status" value="1"/>
</dbReference>